<reference evidence="1 2" key="1">
    <citation type="journal article" date="2020" name="Cell">
        <title>Large-Scale Comparative Analyses of Tick Genomes Elucidate Their Genetic Diversity and Vector Capacities.</title>
        <authorList>
            <consortium name="Tick Genome and Microbiome Consortium (TIGMIC)"/>
            <person name="Jia N."/>
            <person name="Wang J."/>
            <person name="Shi W."/>
            <person name="Du L."/>
            <person name="Sun Y."/>
            <person name="Zhan W."/>
            <person name="Jiang J.F."/>
            <person name="Wang Q."/>
            <person name="Zhang B."/>
            <person name="Ji P."/>
            <person name="Bell-Sakyi L."/>
            <person name="Cui X.M."/>
            <person name="Yuan T.T."/>
            <person name="Jiang B.G."/>
            <person name="Yang W.F."/>
            <person name="Lam T.T."/>
            <person name="Chang Q.C."/>
            <person name="Ding S.J."/>
            <person name="Wang X.J."/>
            <person name="Zhu J.G."/>
            <person name="Ruan X.D."/>
            <person name="Zhao L."/>
            <person name="Wei J.T."/>
            <person name="Ye R.Z."/>
            <person name="Que T.C."/>
            <person name="Du C.H."/>
            <person name="Zhou Y.H."/>
            <person name="Cheng J.X."/>
            <person name="Dai P.F."/>
            <person name="Guo W.B."/>
            <person name="Han X.H."/>
            <person name="Huang E.J."/>
            <person name="Li L.F."/>
            <person name="Wei W."/>
            <person name="Gao Y.C."/>
            <person name="Liu J.Z."/>
            <person name="Shao H.Z."/>
            <person name="Wang X."/>
            <person name="Wang C.C."/>
            <person name="Yang T.C."/>
            <person name="Huo Q.B."/>
            <person name="Li W."/>
            <person name="Chen H.Y."/>
            <person name="Chen S.E."/>
            <person name="Zhou L.G."/>
            <person name="Ni X.B."/>
            <person name="Tian J.H."/>
            <person name="Sheng Y."/>
            <person name="Liu T."/>
            <person name="Pan Y.S."/>
            <person name="Xia L.Y."/>
            <person name="Li J."/>
            <person name="Zhao F."/>
            <person name="Cao W.C."/>
        </authorList>
    </citation>
    <scope>NUCLEOTIDE SEQUENCE [LARGE SCALE GENOMIC DNA]</scope>
    <source>
        <strain evidence="1">Iper-2018</strain>
    </source>
</reference>
<organism evidence="1 2">
    <name type="scientific">Ixodes persulcatus</name>
    <name type="common">Taiga tick</name>
    <dbReference type="NCBI Taxonomy" id="34615"/>
    <lineage>
        <taxon>Eukaryota</taxon>
        <taxon>Metazoa</taxon>
        <taxon>Ecdysozoa</taxon>
        <taxon>Arthropoda</taxon>
        <taxon>Chelicerata</taxon>
        <taxon>Arachnida</taxon>
        <taxon>Acari</taxon>
        <taxon>Parasitiformes</taxon>
        <taxon>Ixodida</taxon>
        <taxon>Ixodoidea</taxon>
        <taxon>Ixodidae</taxon>
        <taxon>Ixodinae</taxon>
        <taxon>Ixodes</taxon>
    </lineage>
</organism>
<evidence type="ECO:0000313" key="1">
    <source>
        <dbReference type="EMBL" id="KAG0427840.1"/>
    </source>
</evidence>
<proteinExistence type="predicted"/>
<sequence>MGLPPNASTEMLLKLRVHSTWEEVVKARRASELEGLSLTEAGRDMLRRLGYRVEGESRSEQKISPNLRDKIKMVPNPRHKHPEYHGERRKARVEVFLRMCEGKMEISTRYTGEAKYAWRGRVRAERGGRQREGVSSGFQRDLDYGLGRGSSDSPGSNN</sequence>
<dbReference type="EMBL" id="JABSTQ010009587">
    <property type="protein sequence ID" value="KAG0427840.1"/>
    <property type="molecule type" value="Genomic_DNA"/>
</dbReference>
<dbReference type="Proteomes" id="UP000805193">
    <property type="component" value="Unassembled WGS sequence"/>
</dbReference>
<evidence type="ECO:0000313" key="2">
    <source>
        <dbReference type="Proteomes" id="UP000805193"/>
    </source>
</evidence>
<keyword evidence="2" id="KW-1185">Reference proteome</keyword>
<accession>A0AC60Q2P1</accession>
<comment type="caution">
    <text evidence="1">The sequence shown here is derived from an EMBL/GenBank/DDBJ whole genome shotgun (WGS) entry which is preliminary data.</text>
</comment>
<protein>
    <submittedName>
        <fullName evidence="1">Uncharacterized protein</fullName>
    </submittedName>
</protein>
<name>A0AC60Q2P1_IXOPE</name>
<gene>
    <name evidence="1" type="ORF">HPB47_025127</name>
</gene>